<reference evidence="4 5" key="2">
    <citation type="journal article" date="2017" name="Genome Biol.">
        <title>New reference genome sequences of hot pepper reveal the massive evolution of plant disease-resistance genes by retroduplication.</title>
        <authorList>
            <person name="Kim S."/>
            <person name="Park J."/>
            <person name="Yeom S.I."/>
            <person name="Kim Y.M."/>
            <person name="Seo E."/>
            <person name="Kim K.T."/>
            <person name="Kim M.S."/>
            <person name="Lee J.M."/>
            <person name="Cheong K."/>
            <person name="Shin H.S."/>
            <person name="Kim S.B."/>
            <person name="Han K."/>
            <person name="Lee J."/>
            <person name="Park M."/>
            <person name="Lee H.A."/>
            <person name="Lee H.Y."/>
            <person name="Lee Y."/>
            <person name="Oh S."/>
            <person name="Lee J.H."/>
            <person name="Choi E."/>
            <person name="Choi E."/>
            <person name="Lee S.E."/>
            <person name="Jeon J."/>
            <person name="Kim H."/>
            <person name="Choi G."/>
            <person name="Song H."/>
            <person name="Lee J."/>
            <person name="Lee S.C."/>
            <person name="Kwon J.K."/>
            <person name="Lee H.Y."/>
            <person name="Koo N."/>
            <person name="Hong Y."/>
            <person name="Kim R.W."/>
            <person name="Kang W.H."/>
            <person name="Huh J.H."/>
            <person name="Kang B.C."/>
            <person name="Yang T.J."/>
            <person name="Lee Y.H."/>
            <person name="Bennetzen J.L."/>
            <person name="Choi D."/>
        </authorList>
    </citation>
    <scope>NUCLEOTIDE SEQUENCE [LARGE SCALE GENOMIC DNA]</scope>
    <source>
        <strain evidence="5">cv. CM334</strain>
    </source>
</reference>
<dbReference type="GO" id="GO:0016620">
    <property type="term" value="F:oxidoreductase activity, acting on the aldehyde or oxo group of donors, NAD or NADP as acceptor"/>
    <property type="evidence" value="ECO:0007669"/>
    <property type="project" value="InterPro"/>
</dbReference>
<organism evidence="4 5">
    <name type="scientific">Capsicum annuum</name>
    <name type="common">Capsicum pepper</name>
    <dbReference type="NCBI Taxonomy" id="4072"/>
    <lineage>
        <taxon>Eukaryota</taxon>
        <taxon>Viridiplantae</taxon>
        <taxon>Streptophyta</taxon>
        <taxon>Embryophyta</taxon>
        <taxon>Tracheophyta</taxon>
        <taxon>Spermatophyta</taxon>
        <taxon>Magnoliopsida</taxon>
        <taxon>eudicotyledons</taxon>
        <taxon>Gunneridae</taxon>
        <taxon>Pentapetalae</taxon>
        <taxon>asterids</taxon>
        <taxon>lamiids</taxon>
        <taxon>Solanales</taxon>
        <taxon>Solanaceae</taxon>
        <taxon>Solanoideae</taxon>
        <taxon>Capsiceae</taxon>
        <taxon>Capsicum</taxon>
    </lineage>
</organism>
<comment type="similarity">
    <text evidence="1">Belongs to the aldehyde dehydrogenase family.</text>
</comment>
<dbReference type="PANTHER" id="PTHR42986">
    <property type="entry name" value="BENZALDEHYDE DEHYDROGENASE YFMT"/>
    <property type="match status" value="1"/>
</dbReference>
<dbReference type="STRING" id="4072.A0A2G2YBD8"/>
<dbReference type="InterPro" id="IPR016161">
    <property type="entry name" value="Ald_DH/histidinol_DH"/>
</dbReference>
<dbReference type="Proteomes" id="UP000222542">
    <property type="component" value="Unassembled WGS sequence"/>
</dbReference>
<proteinExistence type="inferred from homology"/>
<evidence type="ECO:0000259" key="3">
    <source>
        <dbReference type="Pfam" id="PF00171"/>
    </source>
</evidence>
<dbReference type="InterPro" id="IPR015590">
    <property type="entry name" value="Aldehyde_DH_dom"/>
</dbReference>
<evidence type="ECO:0000313" key="4">
    <source>
        <dbReference type="EMBL" id="PHT67009.1"/>
    </source>
</evidence>
<dbReference type="Gene3D" id="3.40.309.10">
    <property type="entry name" value="Aldehyde Dehydrogenase, Chain A, domain 2"/>
    <property type="match status" value="1"/>
</dbReference>
<dbReference type="AlphaFoldDB" id="A0A2G2YBD8"/>
<dbReference type="Gramene" id="PHT67009">
    <property type="protein sequence ID" value="PHT67009"/>
    <property type="gene ID" value="T459_31434"/>
</dbReference>
<dbReference type="PANTHER" id="PTHR42986:SF1">
    <property type="entry name" value="BENZALDEHYDE DEHYDROGENASE YFMT"/>
    <property type="match status" value="1"/>
</dbReference>
<dbReference type="EMBL" id="AYRZ02000012">
    <property type="protein sequence ID" value="PHT67009.1"/>
    <property type="molecule type" value="Genomic_DNA"/>
</dbReference>
<evidence type="ECO:0000256" key="2">
    <source>
        <dbReference type="ARBA" id="ARBA00023027"/>
    </source>
</evidence>
<comment type="caution">
    <text evidence="4">The sequence shown here is derived from an EMBL/GenBank/DDBJ whole genome shotgun (WGS) entry which is preliminary data.</text>
</comment>
<dbReference type="InterPro" id="IPR016163">
    <property type="entry name" value="Ald_DH_C"/>
</dbReference>
<dbReference type="SUPFAM" id="SSF53720">
    <property type="entry name" value="ALDH-like"/>
    <property type="match status" value="1"/>
</dbReference>
<keyword evidence="5" id="KW-1185">Reference proteome</keyword>
<sequence length="133" mass="14146">MQEHSERVQYLVNDALDKGAEIIARGSVGNIGEGGSIFLVSIKMKVAYLTPYGNCTQAFGPILPITKFISDVEAVQIANDSSYGLGCAVFSGSQRRARQIASQLHCGVAAAVSETASNYMCQAPTGISHLRHL</sequence>
<feature type="domain" description="Aldehyde dehydrogenase" evidence="3">
    <location>
        <begin position="2"/>
        <end position="114"/>
    </location>
</feature>
<name>A0A2G2YBD8_CAPAN</name>
<gene>
    <name evidence="4" type="ORF">T459_31434</name>
</gene>
<accession>A0A2G2YBD8</accession>
<evidence type="ECO:0000256" key="1">
    <source>
        <dbReference type="ARBA" id="ARBA00009986"/>
    </source>
</evidence>
<reference evidence="4 5" key="1">
    <citation type="journal article" date="2014" name="Nat. Genet.">
        <title>Genome sequence of the hot pepper provides insights into the evolution of pungency in Capsicum species.</title>
        <authorList>
            <person name="Kim S."/>
            <person name="Park M."/>
            <person name="Yeom S.I."/>
            <person name="Kim Y.M."/>
            <person name="Lee J.M."/>
            <person name="Lee H.A."/>
            <person name="Seo E."/>
            <person name="Choi J."/>
            <person name="Cheong K."/>
            <person name="Kim K.T."/>
            <person name="Jung K."/>
            <person name="Lee G.W."/>
            <person name="Oh S.K."/>
            <person name="Bae C."/>
            <person name="Kim S.B."/>
            <person name="Lee H.Y."/>
            <person name="Kim S.Y."/>
            <person name="Kim M.S."/>
            <person name="Kang B.C."/>
            <person name="Jo Y.D."/>
            <person name="Yang H.B."/>
            <person name="Jeong H.J."/>
            <person name="Kang W.H."/>
            <person name="Kwon J.K."/>
            <person name="Shin C."/>
            <person name="Lim J.Y."/>
            <person name="Park J.H."/>
            <person name="Huh J.H."/>
            <person name="Kim J.S."/>
            <person name="Kim B.D."/>
            <person name="Cohen O."/>
            <person name="Paran I."/>
            <person name="Suh M.C."/>
            <person name="Lee S.B."/>
            <person name="Kim Y.K."/>
            <person name="Shin Y."/>
            <person name="Noh S.J."/>
            <person name="Park J."/>
            <person name="Seo Y.S."/>
            <person name="Kwon S.Y."/>
            <person name="Kim H.A."/>
            <person name="Park J.M."/>
            <person name="Kim H.J."/>
            <person name="Choi S.B."/>
            <person name="Bosland P.W."/>
            <person name="Reeves G."/>
            <person name="Jo S.H."/>
            <person name="Lee B.W."/>
            <person name="Cho H.T."/>
            <person name="Choi H.S."/>
            <person name="Lee M.S."/>
            <person name="Yu Y."/>
            <person name="Do Choi Y."/>
            <person name="Park B.S."/>
            <person name="van Deynze A."/>
            <person name="Ashrafi H."/>
            <person name="Hill T."/>
            <person name="Kim W.T."/>
            <person name="Pai H.S."/>
            <person name="Ahn H.K."/>
            <person name="Yeam I."/>
            <person name="Giovannoni J.J."/>
            <person name="Rose J.K."/>
            <person name="Sorensen I."/>
            <person name="Lee S.J."/>
            <person name="Kim R.W."/>
            <person name="Choi I.Y."/>
            <person name="Choi B.S."/>
            <person name="Lim J.S."/>
            <person name="Lee Y.H."/>
            <person name="Choi D."/>
        </authorList>
    </citation>
    <scope>NUCLEOTIDE SEQUENCE [LARGE SCALE GENOMIC DNA]</scope>
    <source>
        <strain evidence="5">cv. CM334</strain>
    </source>
</reference>
<keyword evidence="2" id="KW-0520">NAD</keyword>
<evidence type="ECO:0000313" key="5">
    <source>
        <dbReference type="Proteomes" id="UP000222542"/>
    </source>
</evidence>
<dbReference type="Pfam" id="PF00171">
    <property type="entry name" value="Aldedh"/>
    <property type="match status" value="1"/>
</dbReference>
<protein>
    <recommendedName>
        <fullName evidence="3">Aldehyde dehydrogenase domain-containing protein</fullName>
    </recommendedName>
</protein>